<dbReference type="Proteomes" id="UP001595191">
    <property type="component" value="Unassembled WGS sequence"/>
</dbReference>
<protein>
    <submittedName>
        <fullName evidence="1">Sodium/solute symporter</fullName>
    </submittedName>
</protein>
<evidence type="ECO:0000313" key="2">
    <source>
        <dbReference type="Proteomes" id="UP001595191"/>
    </source>
</evidence>
<keyword evidence="2" id="KW-1185">Reference proteome</keyword>
<organism evidence="1 2">
    <name type="scientific">Meishania litoralis</name>
    <dbReference type="NCBI Taxonomy" id="3434685"/>
    <lineage>
        <taxon>Bacteria</taxon>
        <taxon>Pseudomonadati</taxon>
        <taxon>Bacteroidota</taxon>
        <taxon>Flavobacteriia</taxon>
        <taxon>Flavobacteriales</taxon>
        <taxon>Flavobacteriaceae</taxon>
        <taxon>Meishania</taxon>
    </lineage>
</organism>
<dbReference type="EMBL" id="JBHFPV010000001">
    <property type="protein sequence ID" value="MFH6602478.1"/>
    <property type="molecule type" value="Genomic_DNA"/>
</dbReference>
<sequence>MNYELGYIDLAIIIIYGLILLGMGVYFFKKSRSSEQFMVAGKSIPAWAAGIAVMSTYTSSISYIAVPGKAFDDNWHPLIFALTAIPVTWFVTKYVIPHYRKNKIVSVYSYLEEKIGGWGRLYAALSFLLFMVGRVAVILYLSSLLLTSFVDTDIGTVIVLVGIVTILYTLMGGMEAVIWTDVMQSVIMIVGILFVSYVLTAEVFARPEYLIQKAVDQNKFSLGDSDLSLGSRTIWVMVIYGITENIRNLIADQNYTQKYSSVATEKEAKKSVWIAMLIYLPLTIIFLFIGTALFSFYGGSEHILNEAITKGDEVFPFFIANELPIGVKGLMIAAIMAASMSTVDSALNSSATVMFIDFYKKYFKPGASEKNSLKFLRLSTVIWGVLGIGFALLMIRAKSALDVWWQISGIFGGGILGLFLLAIYNVKITRLQGVVSVVFSILIIIWGTFARDLPENYSWIECTIDPILIGAIGTAALIGLALIFAMGNKRTKKVKI</sequence>
<gene>
    <name evidence="1" type="ORF">ACEZ3G_03250</name>
</gene>
<accession>A0ACC7LFR0</accession>
<comment type="caution">
    <text evidence="1">The sequence shown here is derived from an EMBL/GenBank/DDBJ whole genome shotgun (WGS) entry which is preliminary data.</text>
</comment>
<proteinExistence type="predicted"/>
<name>A0ACC7LFR0_9FLAO</name>
<evidence type="ECO:0000313" key="1">
    <source>
        <dbReference type="EMBL" id="MFH6602478.1"/>
    </source>
</evidence>
<reference evidence="1" key="1">
    <citation type="submission" date="2024-09" db="EMBL/GenBank/DDBJ databases">
        <authorList>
            <person name="Liu J."/>
        </authorList>
    </citation>
    <scope>NUCLEOTIDE SEQUENCE</scope>
    <source>
        <strain evidence="1">NBU2967</strain>
    </source>
</reference>